<feature type="transmembrane region" description="Helical" evidence="2">
    <location>
        <begin position="63"/>
        <end position="87"/>
    </location>
</feature>
<comment type="caution">
    <text evidence="3">The sequence shown here is derived from an EMBL/GenBank/DDBJ whole genome shotgun (WGS) entry which is preliminary data.</text>
</comment>
<feature type="region of interest" description="Disordered" evidence="1">
    <location>
        <begin position="1"/>
        <end position="35"/>
    </location>
</feature>
<dbReference type="EMBL" id="VYTZ01000013">
    <property type="protein sequence ID" value="KAA9375051.1"/>
    <property type="molecule type" value="Genomic_DNA"/>
</dbReference>
<evidence type="ECO:0000256" key="1">
    <source>
        <dbReference type="SAM" id="MobiDB-lite"/>
    </source>
</evidence>
<evidence type="ECO:0000256" key="2">
    <source>
        <dbReference type="SAM" id="Phobius"/>
    </source>
</evidence>
<dbReference type="RefSeq" id="WP_150938000.1">
    <property type="nucleotide sequence ID" value="NZ_VYTZ01000013.1"/>
</dbReference>
<dbReference type="AlphaFoldDB" id="A0A5J5JXB9"/>
<reference evidence="3 4" key="1">
    <citation type="submission" date="2019-09" db="EMBL/GenBank/DDBJ databases">
        <title>Screening of Novel Bioactive Compounds from Soil-Associated.</title>
        <authorList>
            <person name="Gong X."/>
        </authorList>
    </citation>
    <scope>NUCLEOTIDE SEQUENCE [LARGE SCALE GENOMIC DNA]</scope>
    <source>
        <strain evidence="3 4">Gxj-6</strain>
    </source>
</reference>
<keyword evidence="4" id="KW-1185">Reference proteome</keyword>
<gene>
    <name evidence="3" type="ORF">F5972_29265</name>
</gene>
<accession>A0A5J5JXB9</accession>
<protein>
    <submittedName>
        <fullName evidence="3">Uncharacterized protein</fullName>
    </submittedName>
</protein>
<evidence type="ECO:0000313" key="3">
    <source>
        <dbReference type="EMBL" id="KAA9375051.1"/>
    </source>
</evidence>
<name>A0A5J5JXB9_9ACTN</name>
<keyword evidence="2" id="KW-0812">Transmembrane</keyword>
<sequence length="296" mass="31811">MPPEQPHSPRRAGPRKARVPQTARLPRRAARARPWTASRGRAAAALAARERAELARGVRFRSAYLTIMGVVLAVAALNVLLGAFGLVRETRSRPLTDAERARYVAQDVARRWRAWPAGMVFPEELPYTGLGRTQQYARRVGIAPEAACGSVVDAPVAPVLGEHGCRTLLRATYVDQTATFAVTVGVAVMPSEDARADAAADLPVDDRVGVRPVAFPGTVTDSFGAAQRQRTGWVGAGPYIVFLTVGYTDGRTRASVPLEEQVNSEMWPLAQTLAGRIARALGEPPDVPRCTQGNAC</sequence>
<feature type="compositionally biased region" description="Basic residues" evidence="1">
    <location>
        <begin position="8"/>
        <end position="18"/>
    </location>
</feature>
<proteinExistence type="predicted"/>
<keyword evidence="2" id="KW-1133">Transmembrane helix</keyword>
<evidence type="ECO:0000313" key="4">
    <source>
        <dbReference type="Proteomes" id="UP000327011"/>
    </source>
</evidence>
<dbReference type="Proteomes" id="UP000327011">
    <property type="component" value="Unassembled WGS sequence"/>
</dbReference>
<organism evidence="3 4">
    <name type="scientific">Microbispora cellulosiformans</name>
    <dbReference type="NCBI Taxonomy" id="2614688"/>
    <lineage>
        <taxon>Bacteria</taxon>
        <taxon>Bacillati</taxon>
        <taxon>Actinomycetota</taxon>
        <taxon>Actinomycetes</taxon>
        <taxon>Streptosporangiales</taxon>
        <taxon>Streptosporangiaceae</taxon>
        <taxon>Microbispora</taxon>
    </lineage>
</organism>
<keyword evidence="2" id="KW-0472">Membrane</keyword>